<dbReference type="PROSITE" id="PS00409">
    <property type="entry name" value="PROKAR_NTER_METHYL"/>
    <property type="match status" value="1"/>
</dbReference>
<dbReference type="Proteomes" id="UP000252884">
    <property type="component" value="Unassembled WGS sequence"/>
</dbReference>
<comment type="caution">
    <text evidence="2">The sequence shown here is derived from an EMBL/GenBank/DDBJ whole genome shotgun (WGS) entry which is preliminary data.</text>
</comment>
<name>A0A368Y997_9BURK</name>
<keyword evidence="1" id="KW-1133">Transmembrane helix</keyword>
<sequence length="276" mass="28428">MKPAARSSQAGVTLIELLVGLAIGLMAIAVALGALLVSRSVSGTVSDATQLQQQGAHAMRMIGLQLRQAGSIRLNLAFAQTGASAPTVIDPGEPVAFEAVFDRAAATLATDSTTPLQVGYQNYTEAVASGNGTVQRSLLGDCLGNTPSATAVQSNFRLVRAQGAATGELQCAGADGAAQTIIGNVTDFQVNYLVQTLTATGADMRRVAAAGVGGNWPSVVAVEVCLELVGTENIDTAGATYRNCSWTTGQAETAMGNRMRLVLRNTFQLRTQGAAR</sequence>
<evidence type="ECO:0000313" key="2">
    <source>
        <dbReference type="EMBL" id="RCW76289.1"/>
    </source>
</evidence>
<dbReference type="Pfam" id="PF07963">
    <property type="entry name" value="N_methyl"/>
    <property type="match status" value="1"/>
</dbReference>
<dbReference type="RefSeq" id="WP_114466228.1">
    <property type="nucleotide sequence ID" value="NZ_QPJK01000001.1"/>
</dbReference>
<feature type="transmembrane region" description="Helical" evidence="1">
    <location>
        <begin position="12"/>
        <end position="37"/>
    </location>
</feature>
<keyword evidence="1" id="KW-0812">Transmembrane</keyword>
<organism evidence="2 3">
    <name type="scientific">Pseudorhodoferax soli</name>
    <dbReference type="NCBI Taxonomy" id="545864"/>
    <lineage>
        <taxon>Bacteria</taxon>
        <taxon>Pseudomonadati</taxon>
        <taxon>Pseudomonadota</taxon>
        <taxon>Betaproteobacteria</taxon>
        <taxon>Burkholderiales</taxon>
        <taxon>Comamonadaceae</taxon>
    </lineage>
</organism>
<dbReference type="OrthoDB" id="8752043at2"/>
<gene>
    <name evidence="2" type="ORF">DES41_101895</name>
</gene>
<dbReference type="AlphaFoldDB" id="A0A368Y997"/>
<dbReference type="Pfam" id="PF16074">
    <property type="entry name" value="PilW"/>
    <property type="match status" value="1"/>
</dbReference>
<evidence type="ECO:0000313" key="3">
    <source>
        <dbReference type="Proteomes" id="UP000252884"/>
    </source>
</evidence>
<evidence type="ECO:0000256" key="1">
    <source>
        <dbReference type="SAM" id="Phobius"/>
    </source>
</evidence>
<dbReference type="NCBIfam" id="TIGR02532">
    <property type="entry name" value="IV_pilin_GFxxxE"/>
    <property type="match status" value="1"/>
</dbReference>
<proteinExistence type="predicted"/>
<dbReference type="InterPro" id="IPR032092">
    <property type="entry name" value="PilW"/>
</dbReference>
<dbReference type="GO" id="GO:0043683">
    <property type="term" value="P:type IV pilus assembly"/>
    <property type="evidence" value="ECO:0007669"/>
    <property type="project" value="InterPro"/>
</dbReference>
<accession>A0A368Y997</accession>
<reference evidence="2 3" key="1">
    <citation type="submission" date="2018-07" db="EMBL/GenBank/DDBJ databases">
        <title>Genomic Encyclopedia of Type Strains, Phase IV (KMG-IV): sequencing the most valuable type-strain genomes for metagenomic binning, comparative biology and taxonomic classification.</title>
        <authorList>
            <person name="Goeker M."/>
        </authorList>
    </citation>
    <scope>NUCLEOTIDE SEQUENCE [LARGE SCALE GENOMIC DNA]</scope>
    <source>
        <strain evidence="2 3">DSM 21634</strain>
    </source>
</reference>
<protein>
    <submittedName>
        <fullName evidence="2">Type IV pilus assembly protein PilW</fullName>
    </submittedName>
</protein>
<keyword evidence="3" id="KW-1185">Reference proteome</keyword>
<keyword evidence="1" id="KW-0472">Membrane</keyword>
<dbReference type="EMBL" id="QPJK01000001">
    <property type="protein sequence ID" value="RCW76289.1"/>
    <property type="molecule type" value="Genomic_DNA"/>
</dbReference>
<dbReference type="InterPro" id="IPR012902">
    <property type="entry name" value="N_methyl_site"/>
</dbReference>